<dbReference type="Gene3D" id="3.40.50.150">
    <property type="entry name" value="Vaccinia Virus protein VP39"/>
    <property type="match status" value="1"/>
</dbReference>
<protein>
    <recommendedName>
        <fullName evidence="6">Methyltransferase</fullName>
        <ecNumber evidence="6">2.1.1.-</ecNumber>
    </recommendedName>
</protein>
<dbReference type="Proteomes" id="UP000570595">
    <property type="component" value="Unassembled WGS sequence"/>
</dbReference>
<keyword evidence="7" id="KW-0812">Transmembrane</keyword>
<accession>A0A7J6L8X3</accession>
<dbReference type="EMBL" id="JABAHT010000453">
    <property type="protein sequence ID" value="KAF4655678.1"/>
    <property type="molecule type" value="Genomic_DNA"/>
</dbReference>
<sequence length="371" mass="41125">MFSLESAPLWAAGTIFVLVAAVFLGPVIRSSDSIMAIISHDRGSIFESYDSKFEGKPEASTLSHDDKACTDEYYKIATDFYEYGWGQSFHFAPRRRSETREASIARLEHLIALKLGLKDGMKVGDLGMGVGGPLRSVVGFCGATVTGVTINQYQVERAKRHTRPLSQWMKDRCHYVQGDFTEIVPKVFEPGSLDAVYYCESSVHTPDRVPTFTEAFKALKKGGKLLTYEWAMTDKYNPKDPWHQKVKRAIERGNGIANVIPAKDVVKQLKSVGFKVIEDYDMCDSAKTINGERDIPWYEPLANPWSLQGMQMSTLGRAFNNAFVALLEILRIAPKGASGTAKMLAHGAEGLVDGGRSGIFTPTYFVLAEKI</sequence>
<evidence type="ECO:0000256" key="4">
    <source>
        <dbReference type="ARBA" id="ARBA00038188"/>
    </source>
</evidence>
<keyword evidence="2 5" id="KW-0808">Transferase</keyword>
<dbReference type="InterPro" id="IPR013216">
    <property type="entry name" value="Methyltransf_11"/>
</dbReference>
<name>A0A7J6L8X3_PEROL</name>
<dbReference type="Pfam" id="PF08498">
    <property type="entry name" value="Sterol_MT_C"/>
    <property type="match status" value="1"/>
</dbReference>
<dbReference type="Pfam" id="PF08241">
    <property type="entry name" value="Methyltransf_11"/>
    <property type="match status" value="1"/>
</dbReference>
<dbReference type="PROSITE" id="PS51685">
    <property type="entry name" value="SAM_MT_ERG6_SMT"/>
    <property type="match status" value="1"/>
</dbReference>
<dbReference type="AlphaFoldDB" id="A0A7J6L8X3"/>
<evidence type="ECO:0000256" key="3">
    <source>
        <dbReference type="ARBA" id="ARBA00022691"/>
    </source>
</evidence>
<dbReference type="EC" id="2.1.1.-" evidence="6"/>
<evidence type="ECO:0000256" key="1">
    <source>
        <dbReference type="ARBA" id="ARBA00022603"/>
    </source>
</evidence>
<dbReference type="InterPro" id="IPR029063">
    <property type="entry name" value="SAM-dependent_MTases_sf"/>
</dbReference>
<reference evidence="9 10" key="1">
    <citation type="submission" date="2020-04" db="EMBL/GenBank/DDBJ databases">
        <title>Perkinsus olseni comparative genomics.</title>
        <authorList>
            <person name="Bogema D.R."/>
        </authorList>
    </citation>
    <scope>NUCLEOTIDE SEQUENCE [LARGE SCALE GENOMIC DNA]</scope>
    <source>
        <strain evidence="9">ATCC PRA-179</strain>
    </source>
</reference>
<evidence type="ECO:0000259" key="8">
    <source>
        <dbReference type="PROSITE" id="PS51685"/>
    </source>
</evidence>
<dbReference type="PANTHER" id="PTHR44068">
    <property type="entry name" value="ZGC:194242"/>
    <property type="match status" value="1"/>
</dbReference>
<evidence type="ECO:0000256" key="7">
    <source>
        <dbReference type="SAM" id="Phobius"/>
    </source>
</evidence>
<evidence type="ECO:0000313" key="10">
    <source>
        <dbReference type="Proteomes" id="UP000570595"/>
    </source>
</evidence>
<dbReference type="PANTHER" id="PTHR44068:SF1">
    <property type="entry name" value="HYPOTHETICAL LOC100005854"/>
    <property type="match status" value="1"/>
</dbReference>
<dbReference type="InterPro" id="IPR050447">
    <property type="entry name" value="Erg6_SMT_methyltransf"/>
</dbReference>
<evidence type="ECO:0000313" key="9">
    <source>
        <dbReference type="EMBL" id="KAF4655678.1"/>
    </source>
</evidence>
<gene>
    <name evidence="9" type="primary">ERG6</name>
    <name evidence="9" type="ORF">FOZ61_007450</name>
</gene>
<feature type="domain" description="SAM-dependent methyltransferase Erg6/SMT-type" evidence="8">
    <location>
        <begin position="73"/>
        <end position="371"/>
    </location>
</feature>
<comment type="caution">
    <text evidence="9">The sequence shown here is derived from an EMBL/GenBank/DDBJ whole genome shotgun (WGS) entry which is preliminary data.</text>
</comment>
<proteinExistence type="inferred from homology"/>
<evidence type="ECO:0000256" key="2">
    <source>
        <dbReference type="ARBA" id="ARBA00022679"/>
    </source>
</evidence>
<comment type="similarity">
    <text evidence="4 5 6">Belongs to the class I-like SAM-binding methyltransferase superfamily. Erg6/SMT family.</text>
</comment>
<organism evidence="9 10">
    <name type="scientific">Perkinsus olseni</name>
    <name type="common">Perkinsus atlanticus</name>
    <dbReference type="NCBI Taxonomy" id="32597"/>
    <lineage>
        <taxon>Eukaryota</taxon>
        <taxon>Sar</taxon>
        <taxon>Alveolata</taxon>
        <taxon>Perkinsozoa</taxon>
        <taxon>Perkinsea</taxon>
        <taxon>Perkinsida</taxon>
        <taxon>Perkinsidae</taxon>
        <taxon>Perkinsus</taxon>
    </lineage>
</organism>
<keyword evidence="3 5" id="KW-0949">S-adenosyl-L-methionine</keyword>
<dbReference type="InterPro" id="IPR013705">
    <property type="entry name" value="Sterol_MeTrfase_C"/>
</dbReference>
<dbReference type="OrthoDB" id="540004at2759"/>
<feature type="transmembrane region" description="Helical" evidence="7">
    <location>
        <begin position="7"/>
        <end position="28"/>
    </location>
</feature>
<dbReference type="GO" id="GO:0016126">
    <property type="term" value="P:sterol biosynthetic process"/>
    <property type="evidence" value="ECO:0007669"/>
    <property type="project" value="TreeGrafter"/>
</dbReference>
<evidence type="ECO:0000256" key="5">
    <source>
        <dbReference type="PROSITE-ProRule" id="PRU01022"/>
    </source>
</evidence>
<keyword evidence="7" id="KW-0472">Membrane</keyword>
<dbReference type="GO" id="GO:0005783">
    <property type="term" value="C:endoplasmic reticulum"/>
    <property type="evidence" value="ECO:0007669"/>
    <property type="project" value="TreeGrafter"/>
</dbReference>
<evidence type="ECO:0000256" key="6">
    <source>
        <dbReference type="RuleBase" id="RU362025"/>
    </source>
</evidence>
<dbReference type="GO" id="GO:0003838">
    <property type="term" value="F:sterol 24-C-methyltransferase activity"/>
    <property type="evidence" value="ECO:0007669"/>
    <property type="project" value="TreeGrafter"/>
</dbReference>
<dbReference type="GO" id="GO:0032259">
    <property type="term" value="P:methylation"/>
    <property type="evidence" value="ECO:0007669"/>
    <property type="project" value="UniProtKB-KW"/>
</dbReference>
<dbReference type="CDD" id="cd02440">
    <property type="entry name" value="AdoMet_MTases"/>
    <property type="match status" value="1"/>
</dbReference>
<keyword evidence="7" id="KW-1133">Transmembrane helix</keyword>
<dbReference type="SUPFAM" id="SSF53335">
    <property type="entry name" value="S-adenosyl-L-methionine-dependent methyltransferases"/>
    <property type="match status" value="1"/>
</dbReference>
<keyword evidence="1 5" id="KW-0489">Methyltransferase</keyword>
<dbReference type="InterPro" id="IPR030384">
    <property type="entry name" value="MeTrfase_SMT"/>
</dbReference>